<dbReference type="EMBL" id="CMVM020000120">
    <property type="status" value="NOT_ANNOTATED_CDS"/>
    <property type="molecule type" value="Genomic_DNA"/>
</dbReference>
<dbReference type="AlphaFoldDB" id="A0A8R1TSH1"/>
<organism evidence="2 3">
    <name type="scientific">Onchocerca volvulus</name>
    <dbReference type="NCBI Taxonomy" id="6282"/>
    <lineage>
        <taxon>Eukaryota</taxon>
        <taxon>Metazoa</taxon>
        <taxon>Ecdysozoa</taxon>
        <taxon>Nematoda</taxon>
        <taxon>Chromadorea</taxon>
        <taxon>Rhabditida</taxon>
        <taxon>Spirurina</taxon>
        <taxon>Spiruromorpha</taxon>
        <taxon>Filarioidea</taxon>
        <taxon>Onchocercidae</taxon>
        <taxon>Onchocerca</taxon>
    </lineage>
</organism>
<name>A0A8R1TSH1_ONCVO</name>
<accession>A0A8R1TSH1</accession>
<reference evidence="2" key="2">
    <citation type="submission" date="2022-06" db="UniProtKB">
        <authorList>
            <consortium name="EnsemblMetazoa"/>
        </authorList>
    </citation>
    <scope>IDENTIFICATION</scope>
</reference>
<evidence type="ECO:0000313" key="3">
    <source>
        <dbReference type="Proteomes" id="UP000024404"/>
    </source>
</evidence>
<protein>
    <submittedName>
        <fullName evidence="2">Uncharacterized protein</fullName>
    </submittedName>
</protein>
<dbReference type="OMA" id="CIHADYC"/>
<reference evidence="3" key="1">
    <citation type="submission" date="2013-10" db="EMBL/GenBank/DDBJ databases">
        <title>Genome sequencing of Onchocerca volvulus.</title>
        <authorList>
            <person name="Cotton J."/>
            <person name="Tsai J."/>
            <person name="Stanley E."/>
            <person name="Tracey A."/>
            <person name="Holroyd N."/>
            <person name="Lustigman S."/>
            <person name="Berriman M."/>
        </authorList>
    </citation>
    <scope>NUCLEOTIDE SEQUENCE</scope>
</reference>
<evidence type="ECO:0000256" key="1">
    <source>
        <dbReference type="SAM" id="Phobius"/>
    </source>
</evidence>
<keyword evidence="3" id="KW-1185">Reference proteome</keyword>
<keyword evidence="1" id="KW-1133">Transmembrane helix</keyword>
<proteinExistence type="predicted"/>
<dbReference type="EnsemblMetazoa" id="OVOC3645.1">
    <property type="protein sequence ID" value="OVOC3645.1"/>
    <property type="gene ID" value="WBGene00240454"/>
</dbReference>
<evidence type="ECO:0000313" key="2">
    <source>
        <dbReference type="EnsemblMetazoa" id="OVOC3645.1"/>
    </source>
</evidence>
<dbReference type="Proteomes" id="UP000024404">
    <property type="component" value="Unassembled WGS sequence"/>
</dbReference>
<keyword evidence="1" id="KW-0812">Transmembrane</keyword>
<keyword evidence="1" id="KW-0472">Membrane</keyword>
<feature type="transmembrane region" description="Helical" evidence="1">
    <location>
        <begin position="50"/>
        <end position="78"/>
    </location>
</feature>
<sequence length="102" mass="11884">MGDRNFDKMTMCFDTLEACQKSCVGWQCIHADYCDGYSNKYICSPIDSRLLSWIMIGSFLIVVLCCSMLVACYACWLLQIRLRYPIQTNYKVTFQNRLPPRT</sequence>